<evidence type="ECO:0000259" key="3">
    <source>
        <dbReference type="Pfam" id="PF20568"/>
    </source>
</evidence>
<name>A0ABC8C5B6_9ACTN</name>
<feature type="domain" description="DUF6777" evidence="3">
    <location>
        <begin position="95"/>
        <end position="256"/>
    </location>
</feature>
<dbReference type="AlphaFoldDB" id="A0ABC8C5B6"/>
<dbReference type="Pfam" id="PF20568">
    <property type="entry name" value="DUF6777"/>
    <property type="match status" value="1"/>
</dbReference>
<evidence type="ECO:0000256" key="1">
    <source>
        <dbReference type="SAM" id="MobiDB-lite"/>
    </source>
</evidence>
<dbReference type="RefSeq" id="WP_084753928.1">
    <property type="nucleotide sequence ID" value="NZ_CP020563.1"/>
</dbReference>
<dbReference type="EMBL" id="CP020563">
    <property type="protein sequence ID" value="ARF77502.1"/>
    <property type="molecule type" value="Genomic_DNA"/>
</dbReference>
<gene>
    <name evidence="4" type="ORF">B7C62_33585</name>
</gene>
<feature type="chain" id="PRO_5044843951" description="DUF6777 domain-containing protein" evidence="2">
    <location>
        <begin position="23"/>
        <end position="382"/>
    </location>
</feature>
<evidence type="ECO:0000256" key="2">
    <source>
        <dbReference type="SAM" id="SignalP"/>
    </source>
</evidence>
<keyword evidence="2" id="KW-0732">Signal</keyword>
<organism evidence="4 5">
    <name type="scientific">Kitasatospora albolonga</name>
    <dbReference type="NCBI Taxonomy" id="68173"/>
    <lineage>
        <taxon>Bacteria</taxon>
        <taxon>Bacillati</taxon>
        <taxon>Actinomycetota</taxon>
        <taxon>Actinomycetes</taxon>
        <taxon>Kitasatosporales</taxon>
        <taxon>Streptomycetaceae</taxon>
        <taxon>Kitasatospora</taxon>
    </lineage>
</organism>
<feature type="compositionally biased region" description="Low complexity" evidence="1">
    <location>
        <begin position="76"/>
        <end position="90"/>
    </location>
</feature>
<dbReference type="PROSITE" id="PS51257">
    <property type="entry name" value="PROKAR_LIPOPROTEIN"/>
    <property type="match status" value="1"/>
</dbReference>
<evidence type="ECO:0000313" key="5">
    <source>
        <dbReference type="Proteomes" id="UP000192251"/>
    </source>
</evidence>
<dbReference type="Proteomes" id="UP000192251">
    <property type="component" value="Chromosome"/>
</dbReference>
<accession>A0ABC8C5B6</accession>
<keyword evidence="5" id="KW-1185">Reference proteome</keyword>
<reference evidence="4 5" key="1">
    <citation type="submission" date="2017-04" db="EMBL/GenBank/DDBJ databases">
        <title>The complete genome sequence of Streptomyces albolongus YIM 101047, the producer of novel bafilomycins and novel odoriferous sesquiterpenoids.</title>
        <authorList>
            <person name="Yin M."/>
            <person name="Jiang Y."/>
        </authorList>
    </citation>
    <scope>NUCLEOTIDE SEQUENCE [LARGE SCALE GENOMIC DNA]</scope>
    <source>
        <strain evidence="4 5">YIM 101047</strain>
    </source>
</reference>
<protein>
    <recommendedName>
        <fullName evidence="3">DUF6777 domain-containing protein</fullName>
    </recommendedName>
</protein>
<feature type="signal peptide" evidence="2">
    <location>
        <begin position="1"/>
        <end position="22"/>
    </location>
</feature>
<sequence>MRSPRRFRRAALAALSAGVLLAAAGCDSPADRTTKGTTGTAEAEDVLLQPLAAPGPGPFTKSTVREAPSPSPTPSPEGSESPEEGGASATRTVHRVSGAVPGLYGGTRSEASCDVEQQIRLLTADRDKARAFAGEADIEAVQIPGYLKALTPVVLRADTQVTSHGYSAGKATAFQAVLQAGTAVLADSRGLPRVRCACGNPLDPPVVAKGQVAHRGERWPGYDPARILAVGPSVQPVTGLVIVDAADNTWIERTVGDGGGRDRTPDDPPPYEPSDDLLFPSPARPSEEASPESTPSASAPSEPEEPRCPESPDDPAGLPPGCPPPMDPDPGTEAPDDFDGMPTDEPWELEEDGPDPVPEPTQIFPGEPDEPMDSEIPEPFAG</sequence>
<feature type="region of interest" description="Disordered" evidence="1">
    <location>
        <begin position="49"/>
        <end position="91"/>
    </location>
</feature>
<feature type="region of interest" description="Disordered" evidence="1">
    <location>
        <begin position="24"/>
        <end position="43"/>
    </location>
</feature>
<evidence type="ECO:0000313" key="4">
    <source>
        <dbReference type="EMBL" id="ARF77502.1"/>
    </source>
</evidence>
<feature type="region of interest" description="Disordered" evidence="1">
    <location>
        <begin position="252"/>
        <end position="382"/>
    </location>
</feature>
<proteinExistence type="predicted"/>
<feature type="compositionally biased region" description="Low complexity" evidence="1">
    <location>
        <begin position="291"/>
        <end position="301"/>
    </location>
</feature>
<dbReference type="KEGG" id="kab:B7C62_33585"/>
<feature type="compositionally biased region" description="Acidic residues" evidence="1">
    <location>
        <begin position="345"/>
        <end position="354"/>
    </location>
</feature>
<feature type="compositionally biased region" description="Pro residues" evidence="1">
    <location>
        <begin position="317"/>
        <end position="328"/>
    </location>
</feature>
<dbReference type="InterPro" id="IPR046704">
    <property type="entry name" value="DUF6777"/>
</dbReference>
<feature type="compositionally biased region" description="Acidic residues" evidence="1">
    <location>
        <begin position="367"/>
        <end position="376"/>
    </location>
</feature>